<dbReference type="AlphaFoldDB" id="I2NHN1"/>
<evidence type="ECO:0000313" key="2">
    <source>
        <dbReference type="EMBL" id="EIG25342.1"/>
    </source>
</evidence>
<dbReference type="EMBL" id="AJMV01000101">
    <property type="protein sequence ID" value="EIG25342.1"/>
    <property type="molecule type" value="Genomic_DNA"/>
</dbReference>
<dbReference type="Pfam" id="PF05133">
    <property type="entry name" value="SPP1_portal"/>
    <property type="match status" value="1"/>
</dbReference>
<feature type="compositionally biased region" description="Acidic residues" evidence="1">
    <location>
        <begin position="501"/>
        <end position="515"/>
    </location>
</feature>
<reference evidence="2 3" key="1">
    <citation type="submission" date="2012-04" db="EMBL/GenBank/DDBJ databases">
        <authorList>
            <person name="Harkins D.M."/>
            <person name="Madupu R."/>
            <person name="Durkin A.S."/>
            <person name="Torralba M."/>
            <person name="Methe B."/>
            <person name="Sutton G.G."/>
            <person name="Nelson K.E."/>
        </authorList>
    </citation>
    <scope>NUCLEOTIDE SEQUENCE [LARGE SCALE GENOMIC DNA]</scope>
    <source>
        <strain evidence="2 3">F0449</strain>
    </source>
</reference>
<sequence length="515" mass="59312">MKFLKGRRFDENANRQFIMTTEDFETIEYEGQKWIERLKNYIGTHRSEQLDRLKELKRYYLADNNIKYREDKSDPYSADNRIASDWAKYIAIFEQGYMLGNPVEYKNENAEIQKQIDQFSKQNNEKDHNVAIKTDLAIYGRAYELLNTYQDEDGSVWVKLYRMDPEQTFVIYDDSYEQRSLMAINYYSISYGNGHKRDFVKVYTSNAIYEYVDDNQDTDTLHLKDVSEHFFNGVPVNEFSNNTDRTGAFEAVLDSIDAYDLSQSELANFQQDSNEALLVISGNPFTGVDDKDFLEDGRINPNGRLGVSQAFKKAKILVLDDNPIPGGSSPSANYLVKSYDTAGAEAYKERLVQDIMRFTFTPDTTDSNFAGTQSGEAMKYKLMASDNYRGKQELLFEKGLMRRLRLAVNIWKIKGNDSENYNLINETSVVFKPNIPQNNSKIVAMAKNLYGVVSEQTIFEMLEQVTGVDAEAELKRMKEETEKALEMLPRIEPKAGKVAIDEEDKEDEETEADQP</sequence>
<evidence type="ECO:0000313" key="3">
    <source>
        <dbReference type="Proteomes" id="UP000003357"/>
    </source>
</evidence>
<dbReference type="InterPro" id="IPR021145">
    <property type="entry name" value="Portal_protein_SPP1_Gp6-like"/>
</dbReference>
<organism evidence="2 3">
    <name type="scientific">Streptococcus parasanguinis F0449</name>
    <dbReference type="NCBI Taxonomy" id="1095733"/>
    <lineage>
        <taxon>Bacteria</taxon>
        <taxon>Bacillati</taxon>
        <taxon>Bacillota</taxon>
        <taxon>Bacilli</taxon>
        <taxon>Lactobacillales</taxon>
        <taxon>Streptococcaceae</taxon>
        <taxon>Streptococcus</taxon>
    </lineage>
</organism>
<proteinExistence type="predicted"/>
<accession>I2NHN1</accession>
<dbReference type="InterPro" id="IPR006428">
    <property type="entry name" value="Portal_SPP1-type"/>
</dbReference>
<dbReference type="Proteomes" id="UP000003357">
    <property type="component" value="Unassembled WGS sequence"/>
</dbReference>
<evidence type="ECO:0000256" key="1">
    <source>
        <dbReference type="SAM" id="MobiDB-lite"/>
    </source>
</evidence>
<gene>
    <name evidence="2" type="ORF">HMPREF9971_0063</name>
</gene>
<name>I2NHN1_STRPA</name>
<dbReference type="PATRIC" id="fig|1095733.3.peg.1394"/>
<protein>
    <submittedName>
        <fullName evidence="2">Phage portal protein, SPP1 family</fullName>
    </submittedName>
</protein>
<comment type="caution">
    <text evidence="2">The sequence shown here is derived from an EMBL/GenBank/DDBJ whole genome shotgun (WGS) entry which is preliminary data.</text>
</comment>
<feature type="region of interest" description="Disordered" evidence="1">
    <location>
        <begin position="487"/>
        <end position="515"/>
    </location>
</feature>
<dbReference type="NCBIfam" id="TIGR01538">
    <property type="entry name" value="portal_SPP1"/>
    <property type="match status" value="1"/>
</dbReference>